<sequence length="110" mass="12818">MFPTVLSNTRYITTSIVHTGGHVLLLKFDEYKTLVNHSPPHIILDGDESLSLFNDDHLFHFYKMFFEPLVHNVVTERLLHIHGHFKLGMMSERFPNNIFRLDQALVDSLV</sequence>
<dbReference type="EMBL" id="HBUF01539875">
    <property type="protein sequence ID" value="CAG6754695.1"/>
    <property type="molecule type" value="Transcribed_RNA"/>
</dbReference>
<accession>A0A8D8QAX2</accession>
<dbReference type="EMBL" id="HBUF01274457">
    <property type="protein sequence ID" value="CAG6685992.1"/>
    <property type="molecule type" value="Transcribed_RNA"/>
</dbReference>
<proteinExistence type="predicted"/>
<dbReference type="EMBL" id="HBUF01274458">
    <property type="protein sequence ID" value="CAG6685994.1"/>
    <property type="molecule type" value="Transcribed_RNA"/>
</dbReference>
<evidence type="ECO:0000313" key="1">
    <source>
        <dbReference type="EMBL" id="CAG6628360.1"/>
    </source>
</evidence>
<reference evidence="1" key="1">
    <citation type="submission" date="2021-05" db="EMBL/GenBank/DDBJ databases">
        <authorList>
            <person name="Alioto T."/>
            <person name="Alioto T."/>
            <person name="Gomez Garrido J."/>
        </authorList>
    </citation>
    <scope>NUCLEOTIDE SEQUENCE</scope>
</reference>
<name>A0A8D8QAX2_9HEMI</name>
<dbReference type="EMBL" id="HBUF01274455">
    <property type="protein sequence ID" value="CAG6685989.1"/>
    <property type="molecule type" value="Transcribed_RNA"/>
</dbReference>
<dbReference type="AlphaFoldDB" id="A0A8D8QAX2"/>
<organism evidence="1">
    <name type="scientific">Cacopsylla melanoneura</name>
    <dbReference type="NCBI Taxonomy" id="428564"/>
    <lineage>
        <taxon>Eukaryota</taxon>
        <taxon>Metazoa</taxon>
        <taxon>Ecdysozoa</taxon>
        <taxon>Arthropoda</taxon>
        <taxon>Hexapoda</taxon>
        <taxon>Insecta</taxon>
        <taxon>Pterygota</taxon>
        <taxon>Neoptera</taxon>
        <taxon>Paraneoptera</taxon>
        <taxon>Hemiptera</taxon>
        <taxon>Sternorrhyncha</taxon>
        <taxon>Psylloidea</taxon>
        <taxon>Psyllidae</taxon>
        <taxon>Psyllinae</taxon>
        <taxon>Cacopsylla</taxon>
    </lineage>
</organism>
<protein>
    <submittedName>
        <fullName evidence="1">Uncharacterized protein</fullName>
    </submittedName>
</protein>
<dbReference type="EMBL" id="HBUF01274454">
    <property type="protein sequence ID" value="CAG6685988.1"/>
    <property type="molecule type" value="Transcribed_RNA"/>
</dbReference>
<dbReference type="EMBL" id="HBUF01067894">
    <property type="protein sequence ID" value="CAG6628360.1"/>
    <property type="molecule type" value="Transcribed_RNA"/>
</dbReference>
<dbReference type="EMBL" id="HBUF01067893">
    <property type="protein sequence ID" value="CAG6628359.1"/>
    <property type="molecule type" value="Transcribed_RNA"/>
</dbReference>